<evidence type="ECO:0000259" key="1">
    <source>
        <dbReference type="Pfam" id="PF00656"/>
    </source>
</evidence>
<dbReference type="SUPFAM" id="SSF52129">
    <property type="entry name" value="Caspase-like"/>
    <property type="match status" value="1"/>
</dbReference>
<dbReference type="EMBL" id="LZSO01000026">
    <property type="protein sequence ID" value="OBB29081.1"/>
    <property type="molecule type" value="Genomic_DNA"/>
</dbReference>
<protein>
    <recommendedName>
        <fullName evidence="1">Peptidase C14 caspase domain-containing protein</fullName>
    </recommendedName>
</protein>
<dbReference type="InterPro" id="IPR029030">
    <property type="entry name" value="Caspase-like_dom_sf"/>
</dbReference>
<dbReference type="AlphaFoldDB" id="A0A1A0R3S6"/>
<dbReference type="InterPro" id="IPR011600">
    <property type="entry name" value="Pept_C14_caspase"/>
</dbReference>
<comment type="caution">
    <text evidence="2">The sequence shown here is derived from an EMBL/GenBank/DDBJ whole genome shotgun (WGS) entry which is preliminary data.</text>
</comment>
<dbReference type="RefSeq" id="WP_110817672.1">
    <property type="nucleotide sequence ID" value="NZ_LZSO01000026.1"/>
</dbReference>
<accession>A0A1A0R3S6</accession>
<feature type="domain" description="Peptidase C14 caspase" evidence="1">
    <location>
        <begin position="99"/>
        <end position="262"/>
    </location>
</feature>
<dbReference type="OrthoDB" id="7052039at2"/>
<dbReference type="GO" id="GO:0006508">
    <property type="term" value="P:proteolysis"/>
    <property type="evidence" value="ECO:0007669"/>
    <property type="project" value="InterPro"/>
</dbReference>
<dbReference type="Gene3D" id="3.40.50.1460">
    <property type="match status" value="1"/>
</dbReference>
<proteinExistence type="predicted"/>
<evidence type="ECO:0000313" key="2">
    <source>
        <dbReference type="EMBL" id="OBB29081.1"/>
    </source>
</evidence>
<dbReference type="Proteomes" id="UP000093902">
    <property type="component" value="Unassembled WGS sequence"/>
</dbReference>
<dbReference type="Pfam" id="PF00656">
    <property type="entry name" value="Peptidase_C14"/>
    <property type="match status" value="1"/>
</dbReference>
<name>A0A1A0R3S6_MYCPR</name>
<reference evidence="3" key="1">
    <citation type="submission" date="2016-06" db="EMBL/GenBank/DDBJ databases">
        <authorList>
            <person name="Sutton G."/>
            <person name="Brinkac L."/>
            <person name="Sanka R."/>
            <person name="Adams M."/>
            <person name="Lau E."/>
            <person name="Mehaffy C."/>
            <person name="Tameris M."/>
            <person name="Hatherill M."/>
            <person name="Hanekom W."/>
            <person name="Mahomed H."/>
            <person name="Mcshane H."/>
        </authorList>
    </citation>
    <scope>NUCLEOTIDE SEQUENCE [LARGE SCALE GENOMIC DNA]</scope>
    <source>
        <strain evidence="3">852002-51209_SCH5440388</strain>
    </source>
</reference>
<organism evidence="2 3">
    <name type="scientific">Mycolicibacterium peregrinum</name>
    <name type="common">Mycobacterium peregrinum</name>
    <dbReference type="NCBI Taxonomy" id="43304"/>
    <lineage>
        <taxon>Bacteria</taxon>
        <taxon>Bacillati</taxon>
        <taxon>Actinomycetota</taxon>
        <taxon>Actinomycetes</taxon>
        <taxon>Mycobacteriales</taxon>
        <taxon>Mycobacteriaceae</taxon>
        <taxon>Mycolicibacterium</taxon>
    </lineage>
</organism>
<dbReference type="GO" id="GO:0004197">
    <property type="term" value="F:cysteine-type endopeptidase activity"/>
    <property type="evidence" value="ECO:0007669"/>
    <property type="project" value="InterPro"/>
</dbReference>
<sequence length="386" mass="41668">MTELHFNSGASPAMPGTHALIVGVGGYPHLEGGTGTPIEDPLQYGNLGQLTSPPRSALAFANWLCQNAHERWKAPLASVDMLISPSPADPSPAGLGMSFHEPTIAGIRTAWESWMSRCSTNPGNVAVFYFCGHGLQSTEQILLASDFGQFDNHFVGAFGFESSRYGFLQHPPQTQCFFIDACRGVTPGVVEKLGSPTVLPLVTLTAYKKRQCEHDLTLQSSAPFQSAFGPIGAVSHFTAALICAFEGGAATTDEYGDWVIRTERVSARIDDLLEAQSGRRQPTAKGPGLASTVLYRLDAPPDVKLTLGCDPRLALDKATLFYKPDSPPRAKRIMRTPPASVAWELTVRGGYYTVGASFADSTFEKSRRGVLLEPPFSPQVLRVRPK</sequence>
<gene>
    <name evidence="2" type="ORF">A5792_19910</name>
</gene>
<evidence type="ECO:0000313" key="3">
    <source>
        <dbReference type="Proteomes" id="UP000093902"/>
    </source>
</evidence>